<keyword evidence="7" id="KW-1185">Reference proteome</keyword>
<dbReference type="Proteomes" id="UP000597762">
    <property type="component" value="Unassembled WGS sequence"/>
</dbReference>
<evidence type="ECO:0000256" key="2">
    <source>
        <dbReference type="PROSITE-ProRule" id="PRU00059"/>
    </source>
</evidence>
<keyword evidence="4" id="KW-0472">Membrane</keyword>
<dbReference type="InterPro" id="IPR000884">
    <property type="entry name" value="TSP1_rpt"/>
</dbReference>
<feature type="compositionally biased region" description="Low complexity" evidence="3">
    <location>
        <begin position="328"/>
        <end position="346"/>
    </location>
</feature>
<dbReference type="Gene3D" id="2.20.100.10">
    <property type="entry name" value="Thrombospondin type-1 (TSP1) repeat"/>
    <property type="match status" value="1"/>
</dbReference>
<dbReference type="Pfam" id="PF00431">
    <property type="entry name" value="CUB"/>
    <property type="match status" value="1"/>
</dbReference>
<comment type="caution">
    <text evidence="2">Lacks conserved residue(s) required for the propagation of feature annotation.</text>
</comment>
<feature type="region of interest" description="Disordered" evidence="3">
    <location>
        <begin position="285"/>
        <end position="372"/>
    </location>
</feature>
<dbReference type="PRINTS" id="PR01705">
    <property type="entry name" value="TSP1REPEAT"/>
</dbReference>
<comment type="caution">
    <text evidence="6">The sequence shown here is derived from an EMBL/GenBank/DDBJ whole genome shotgun (WGS) entry which is preliminary data.</text>
</comment>
<feature type="domain" description="CUB" evidence="5">
    <location>
        <begin position="99"/>
        <end position="221"/>
    </location>
</feature>
<keyword evidence="4" id="KW-1133">Transmembrane helix</keyword>
<reference evidence="6" key="1">
    <citation type="submission" date="2021-01" db="EMBL/GenBank/DDBJ databases">
        <authorList>
            <person name="Li R."/>
            <person name="Bekaert M."/>
        </authorList>
    </citation>
    <scope>NUCLEOTIDE SEQUENCE</scope>
    <source>
        <strain evidence="6">Farmed</strain>
    </source>
</reference>
<dbReference type="SUPFAM" id="SSF82895">
    <property type="entry name" value="TSP-1 type 1 repeat"/>
    <property type="match status" value="1"/>
</dbReference>
<feature type="compositionally biased region" description="Low complexity" evidence="3">
    <location>
        <begin position="453"/>
        <end position="462"/>
    </location>
</feature>
<evidence type="ECO:0000256" key="1">
    <source>
        <dbReference type="ARBA" id="ARBA00023157"/>
    </source>
</evidence>
<evidence type="ECO:0000313" key="7">
    <source>
        <dbReference type="Proteomes" id="UP000597762"/>
    </source>
</evidence>
<feature type="transmembrane region" description="Helical" evidence="4">
    <location>
        <begin position="209"/>
        <end position="226"/>
    </location>
</feature>
<dbReference type="Gene3D" id="2.60.120.290">
    <property type="entry name" value="Spermadhesin, CUB domain"/>
    <property type="match status" value="1"/>
</dbReference>
<sequence>MTTAGAVREQTRYCISAKDNAVLIIDGKWGPWSGWAECTASCGHGKQNRFRMCNNPPPSEGGGFCPGEPIEWKSCYIHCEKKPPETPFEPMPSKGSCVCGCVLRNSTGIITATDECPGLSVWLVKVANQYQITLLFQYAKLRPSGQWIKIRDGHAENSKLIVFSAVGGIPESVTSSSNLMRIEFMTSSSSDSASYILPHQDTQEISKALYLYGFIANYTISVINVTEAPLIPHSLMAKEPEWENTVAAIGIIVCVMMLGISIACGVYQRVYRRPWHKYTVASQGDSPYHVKGSAPSSPTSAAGNTEIENDMEIPLTKTGSGKRKKQEATTPVVTSPRTSVSSASSVIGNARKVKTKADVSVQGSAQSPYSANATPIDYVHNQSILKLSPSSKVRSPKVHPSSGKGSVTTPKSPLCNLNLEERVVPGASGTPSSSQNNGTSPTVKTPVNATDTSSNKSYSSSKNGKDKSQKRDKSKHFRLPTPKGSNRNSDGIPLMTLQDRSDYDLKTLAQSAGPDSGSADKPEKKVTTEFIAKDKKPKRPTSLVDDEKSISLTKASPMITSKPPLDSKIKLLDGRRNQKPDGQSPELQRGDKTPLNLTPLSVRSGKTLSPTRSLLTPSDATSEGCELEYDDFIMDDPLSYFDTEDTLKLRWQGTERIASRTLKPSDSTTTIDH</sequence>
<feature type="compositionally biased region" description="Polar residues" evidence="3">
    <location>
        <begin position="429"/>
        <end position="452"/>
    </location>
</feature>
<dbReference type="PROSITE" id="PS50092">
    <property type="entry name" value="TSP1"/>
    <property type="match status" value="1"/>
</dbReference>
<dbReference type="OrthoDB" id="446173at2759"/>
<dbReference type="InterPro" id="IPR000859">
    <property type="entry name" value="CUB_dom"/>
</dbReference>
<feature type="region of interest" description="Disordered" evidence="3">
    <location>
        <begin position="387"/>
        <end position="495"/>
    </location>
</feature>
<gene>
    <name evidence="6" type="ORF">SPHA_11975</name>
</gene>
<dbReference type="PANTHER" id="PTHR16311">
    <property type="entry name" value="THROMBOSPONDIN TYPE I DOMAIN-CONTAINING 1"/>
    <property type="match status" value="1"/>
</dbReference>
<feature type="compositionally biased region" description="Polar residues" evidence="3">
    <location>
        <begin position="361"/>
        <end position="372"/>
    </location>
</feature>
<feature type="transmembrane region" description="Helical" evidence="4">
    <location>
        <begin position="246"/>
        <end position="267"/>
    </location>
</feature>
<dbReference type="SMART" id="SM00209">
    <property type="entry name" value="TSP1"/>
    <property type="match status" value="1"/>
</dbReference>
<feature type="compositionally biased region" description="Polar residues" evidence="3">
    <location>
        <begin position="595"/>
        <end position="621"/>
    </location>
</feature>
<dbReference type="FunFam" id="2.20.100.10:FF:000001">
    <property type="entry name" value="semaphorin-5A isoform X1"/>
    <property type="match status" value="1"/>
</dbReference>
<dbReference type="EMBL" id="CAHIKZ030000401">
    <property type="protein sequence ID" value="CAE1172256.1"/>
    <property type="molecule type" value="Genomic_DNA"/>
</dbReference>
<feature type="region of interest" description="Disordered" evidence="3">
    <location>
        <begin position="508"/>
        <end position="621"/>
    </location>
</feature>
<feature type="compositionally biased region" description="Basic and acidic residues" evidence="3">
    <location>
        <begin position="565"/>
        <end position="579"/>
    </location>
</feature>
<protein>
    <recommendedName>
        <fullName evidence="5">CUB domain-containing protein</fullName>
    </recommendedName>
</protein>
<dbReference type="InterPro" id="IPR036383">
    <property type="entry name" value="TSP1_rpt_sf"/>
</dbReference>
<feature type="compositionally biased region" description="Basic and acidic residues" evidence="3">
    <location>
        <begin position="518"/>
        <end position="534"/>
    </location>
</feature>
<name>A0A812B7T9_ACAPH</name>
<dbReference type="CDD" id="cd00041">
    <property type="entry name" value="CUB"/>
    <property type="match status" value="1"/>
</dbReference>
<organism evidence="6 7">
    <name type="scientific">Acanthosepion pharaonis</name>
    <name type="common">Pharaoh cuttlefish</name>
    <name type="synonym">Sepia pharaonis</name>
    <dbReference type="NCBI Taxonomy" id="158019"/>
    <lineage>
        <taxon>Eukaryota</taxon>
        <taxon>Metazoa</taxon>
        <taxon>Spiralia</taxon>
        <taxon>Lophotrochozoa</taxon>
        <taxon>Mollusca</taxon>
        <taxon>Cephalopoda</taxon>
        <taxon>Coleoidea</taxon>
        <taxon>Decapodiformes</taxon>
        <taxon>Sepiida</taxon>
        <taxon>Sepiina</taxon>
        <taxon>Sepiidae</taxon>
        <taxon>Acanthosepion</taxon>
    </lineage>
</organism>
<dbReference type="InterPro" id="IPR035914">
    <property type="entry name" value="Sperma_CUB_dom_sf"/>
</dbReference>
<evidence type="ECO:0000256" key="4">
    <source>
        <dbReference type="SAM" id="Phobius"/>
    </source>
</evidence>
<dbReference type="AlphaFoldDB" id="A0A812B7T9"/>
<keyword evidence="4" id="KW-0812">Transmembrane</keyword>
<evidence type="ECO:0000313" key="6">
    <source>
        <dbReference type="EMBL" id="CAE1172256.1"/>
    </source>
</evidence>
<dbReference type="SUPFAM" id="SSF49854">
    <property type="entry name" value="Spermadhesin, CUB domain"/>
    <property type="match status" value="1"/>
</dbReference>
<proteinExistence type="predicted"/>
<dbReference type="SMART" id="SM00042">
    <property type="entry name" value="CUB"/>
    <property type="match status" value="1"/>
</dbReference>
<dbReference type="PROSITE" id="PS01180">
    <property type="entry name" value="CUB"/>
    <property type="match status" value="1"/>
</dbReference>
<dbReference type="PANTHER" id="PTHR16311:SF3">
    <property type="entry name" value="THROMBOSPONDIN TYPE-1 DOMAIN-CONTAINING PROTEIN 1"/>
    <property type="match status" value="1"/>
</dbReference>
<dbReference type="Pfam" id="PF00090">
    <property type="entry name" value="TSP_1"/>
    <property type="match status" value="1"/>
</dbReference>
<dbReference type="GO" id="GO:0071944">
    <property type="term" value="C:cell periphery"/>
    <property type="evidence" value="ECO:0007669"/>
    <property type="project" value="TreeGrafter"/>
</dbReference>
<evidence type="ECO:0000256" key="3">
    <source>
        <dbReference type="SAM" id="MobiDB-lite"/>
    </source>
</evidence>
<dbReference type="InterPro" id="IPR038877">
    <property type="entry name" value="THSD1"/>
</dbReference>
<accession>A0A812B7T9</accession>
<feature type="compositionally biased region" description="Low complexity" evidence="3">
    <location>
        <begin position="293"/>
        <end position="302"/>
    </location>
</feature>
<keyword evidence="1" id="KW-1015">Disulfide bond</keyword>
<evidence type="ECO:0000259" key="5">
    <source>
        <dbReference type="PROSITE" id="PS01180"/>
    </source>
</evidence>